<evidence type="ECO:0000313" key="11">
    <source>
        <dbReference type="Proteomes" id="UP000474777"/>
    </source>
</evidence>
<evidence type="ECO:0000256" key="7">
    <source>
        <dbReference type="ARBA" id="ARBA00022989"/>
    </source>
</evidence>
<gene>
    <name evidence="10" type="ORF">GXP69_08280</name>
</gene>
<dbReference type="InterPro" id="IPR036890">
    <property type="entry name" value="HATPase_C_sf"/>
</dbReference>
<dbReference type="InterPro" id="IPR050428">
    <property type="entry name" value="TCS_sensor_his_kinase"/>
</dbReference>
<dbReference type="AlphaFoldDB" id="A0A6B3LLL9"/>
<dbReference type="SUPFAM" id="SSF47384">
    <property type="entry name" value="Homodimeric domain of signal transducing histidine kinase"/>
    <property type="match status" value="1"/>
</dbReference>
<dbReference type="Gene3D" id="3.30.565.10">
    <property type="entry name" value="Histidine kinase-like ATPase, C-terminal domain"/>
    <property type="match status" value="1"/>
</dbReference>
<dbReference type="EC" id="2.7.13.3" evidence="2"/>
<dbReference type="RefSeq" id="WP_163914289.1">
    <property type="nucleotide sequence ID" value="NZ_JAAGWD010000003.1"/>
</dbReference>
<evidence type="ECO:0000256" key="1">
    <source>
        <dbReference type="ARBA" id="ARBA00000085"/>
    </source>
</evidence>
<dbReference type="SMART" id="SM00388">
    <property type="entry name" value="HisKA"/>
    <property type="match status" value="1"/>
</dbReference>
<dbReference type="PANTHER" id="PTHR45436:SF5">
    <property type="entry name" value="SENSOR HISTIDINE KINASE TRCS"/>
    <property type="match status" value="1"/>
</dbReference>
<keyword evidence="4" id="KW-0808">Transferase</keyword>
<dbReference type="Proteomes" id="UP000474777">
    <property type="component" value="Unassembled WGS sequence"/>
</dbReference>
<keyword evidence="5 8" id="KW-0812">Transmembrane</keyword>
<reference evidence="10 11" key="1">
    <citation type="submission" date="2020-02" db="EMBL/GenBank/DDBJ databases">
        <authorList>
            <person name="Kim M.K."/>
        </authorList>
    </citation>
    <scope>NUCLEOTIDE SEQUENCE [LARGE SCALE GENOMIC DNA]</scope>
    <source>
        <strain evidence="10 11">BT327</strain>
    </source>
</reference>
<dbReference type="InterPro" id="IPR003594">
    <property type="entry name" value="HATPase_dom"/>
</dbReference>
<dbReference type="Pfam" id="PF02518">
    <property type="entry name" value="HATPase_c"/>
    <property type="match status" value="1"/>
</dbReference>
<dbReference type="InterPro" id="IPR003661">
    <property type="entry name" value="HisK_dim/P_dom"/>
</dbReference>
<dbReference type="Gene3D" id="1.10.287.130">
    <property type="match status" value="1"/>
</dbReference>
<comment type="catalytic activity">
    <reaction evidence="1">
        <text>ATP + protein L-histidine = ADP + protein N-phospho-L-histidine.</text>
        <dbReference type="EC" id="2.7.13.3"/>
    </reaction>
</comment>
<feature type="transmembrane region" description="Helical" evidence="8">
    <location>
        <begin position="135"/>
        <end position="158"/>
    </location>
</feature>
<keyword evidence="6 10" id="KW-0418">Kinase</keyword>
<comment type="caution">
    <text evidence="10">The sequence shown here is derived from an EMBL/GenBank/DDBJ whole genome shotgun (WGS) entry which is preliminary data.</text>
</comment>
<keyword evidence="11" id="KW-1185">Reference proteome</keyword>
<evidence type="ECO:0000256" key="3">
    <source>
        <dbReference type="ARBA" id="ARBA00022553"/>
    </source>
</evidence>
<evidence type="ECO:0000259" key="9">
    <source>
        <dbReference type="PROSITE" id="PS50109"/>
    </source>
</evidence>
<keyword evidence="7 8" id="KW-1133">Transmembrane helix</keyword>
<feature type="transmembrane region" description="Helical" evidence="8">
    <location>
        <begin position="7"/>
        <end position="28"/>
    </location>
</feature>
<dbReference type="Pfam" id="PF00512">
    <property type="entry name" value="HisKA"/>
    <property type="match status" value="1"/>
</dbReference>
<organism evidence="10 11">
    <name type="scientific">Pontibacter burrus</name>
    <dbReference type="NCBI Taxonomy" id="2704466"/>
    <lineage>
        <taxon>Bacteria</taxon>
        <taxon>Pseudomonadati</taxon>
        <taxon>Bacteroidota</taxon>
        <taxon>Cytophagia</taxon>
        <taxon>Cytophagales</taxon>
        <taxon>Hymenobacteraceae</taxon>
        <taxon>Pontibacter</taxon>
    </lineage>
</organism>
<evidence type="ECO:0000256" key="8">
    <source>
        <dbReference type="SAM" id="Phobius"/>
    </source>
</evidence>
<dbReference type="PANTHER" id="PTHR45436">
    <property type="entry name" value="SENSOR HISTIDINE KINASE YKOH"/>
    <property type="match status" value="1"/>
</dbReference>
<evidence type="ECO:0000256" key="5">
    <source>
        <dbReference type="ARBA" id="ARBA00022692"/>
    </source>
</evidence>
<evidence type="ECO:0000256" key="4">
    <source>
        <dbReference type="ARBA" id="ARBA00022679"/>
    </source>
</evidence>
<evidence type="ECO:0000256" key="2">
    <source>
        <dbReference type="ARBA" id="ARBA00012438"/>
    </source>
</evidence>
<keyword evidence="8" id="KW-0472">Membrane</keyword>
<dbReference type="SUPFAM" id="SSF55874">
    <property type="entry name" value="ATPase domain of HSP90 chaperone/DNA topoisomerase II/histidine kinase"/>
    <property type="match status" value="1"/>
</dbReference>
<dbReference type="GO" id="GO:0000155">
    <property type="term" value="F:phosphorelay sensor kinase activity"/>
    <property type="evidence" value="ECO:0007669"/>
    <property type="project" value="InterPro"/>
</dbReference>
<dbReference type="GO" id="GO:0005886">
    <property type="term" value="C:plasma membrane"/>
    <property type="evidence" value="ECO:0007669"/>
    <property type="project" value="TreeGrafter"/>
</dbReference>
<dbReference type="SMART" id="SM00387">
    <property type="entry name" value="HATPase_c"/>
    <property type="match status" value="1"/>
</dbReference>
<evidence type="ECO:0000313" key="10">
    <source>
        <dbReference type="EMBL" id="NEM97689.1"/>
    </source>
</evidence>
<accession>A0A6B3LLL9</accession>
<proteinExistence type="predicted"/>
<dbReference type="PROSITE" id="PS50109">
    <property type="entry name" value="HIS_KIN"/>
    <property type="match status" value="1"/>
</dbReference>
<dbReference type="InterPro" id="IPR005467">
    <property type="entry name" value="His_kinase_dom"/>
</dbReference>
<name>A0A6B3LLL9_9BACT</name>
<protein>
    <recommendedName>
        <fullName evidence="2">histidine kinase</fullName>
        <ecNumber evidence="2">2.7.13.3</ecNumber>
    </recommendedName>
</protein>
<feature type="domain" description="Histidine kinase" evidence="9">
    <location>
        <begin position="220"/>
        <end position="426"/>
    </location>
</feature>
<sequence length="429" mass="49275">MKLLNHTISYLAGILFILITGWAVLLYYNLLDEIYDSLDDGLANYKLLIMQRAEQDSTILQRHNFGEFNYAIKPISGPQVYTYTDVYADTLMFMENEQEFEPVRMLKTVFRNGDNFYELRVINTMVETDDLIADLLVSIIWLYLGLLASILVLNNFLLRKTWQPFYRLIQQLKMFRLEKQEPIRYGKTNVQEFRDLNEAVEKLIRNSTNTYLSQKQFIENASHELQTPLAISLNKLELLVEENNLNEEQLRLLSGAIGNLERMARLNKSLLLLSKIENRQFITEEEVDINQLLKTLLEDFEEQAAFKDVSVTLKEDGECRAQMNPDLATVLVTNLLKNAIVHNYQGGAVQVTVQPGKVIVANTSKEEALDEKLLFSRFQQGSQVDGGSGLGLPIVKAIADLYNYAVEYNYTGMQQFSIVFRAPAKKGEY</sequence>
<dbReference type="InterPro" id="IPR036097">
    <property type="entry name" value="HisK_dim/P_sf"/>
</dbReference>
<keyword evidence="3" id="KW-0597">Phosphoprotein</keyword>
<dbReference type="CDD" id="cd00082">
    <property type="entry name" value="HisKA"/>
    <property type="match status" value="1"/>
</dbReference>
<dbReference type="EMBL" id="JAAGWD010000003">
    <property type="protein sequence ID" value="NEM97689.1"/>
    <property type="molecule type" value="Genomic_DNA"/>
</dbReference>
<evidence type="ECO:0000256" key="6">
    <source>
        <dbReference type="ARBA" id="ARBA00022777"/>
    </source>
</evidence>